<keyword evidence="3" id="KW-1185">Reference proteome</keyword>
<evidence type="ECO:0000313" key="3">
    <source>
        <dbReference type="Proteomes" id="UP000199607"/>
    </source>
</evidence>
<proteinExistence type="predicted"/>
<dbReference type="AlphaFoldDB" id="A0A1I4C076"/>
<sequence length="182" mass="19492">MMSPTHTAMGVVLAVPLLAVAPEFAVVGALAGIAGGIFPDLDLFVGEHRRTLHFPVYYWLFALPVSVVAAVQPTTLTVALALFALSAAVHSVVDWFGAGPEPRPWADPSNQAVYLHPSGRWLAPKRWIRYDGAPEDLLLAGVLSVPGLLVFDGTVRTLTVVGLVVGVVYTVVRKRVPDYVDI</sequence>
<keyword evidence="1" id="KW-0812">Transmembrane</keyword>
<feature type="transmembrane region" description="Helical" evidence="1">
    <location>
        <begin position="153"/>
        <end position="172"/>
    </location>
</feature>
<accession>A0A1I4C076</accession>
<evidence type="ECO:0008006" key="4">
    <source>
        <dbReference type="Google" id="ProtNLM"/>
    </source>
</evidence>
<feature type="transmembrane region" description="Helical" evidence="1">
    <location>
        <begin position="55"/>
        <end position="71"/>
    </location>
</feature>
<gene>
    <name evidence="2" type="ORF">SAMN04487950_0849</name>
</gene>
<evidence type="ECO:0000313" key="2">
    <source>
        <dbReference type="EMBL" id="SFK73817.1"/>
    </source>
</evidence>
<evidence type="ECO:0000256" key="1">
    <source>
        <dbReference type="SAM" id="Phobius"/>
    </source>
</evidence>
<reference evidence="3" key="1">
    <citation type="submission" date="2016-10" db="EMBL/GenBank/DDBJ databases">
        <authorList>
            <person name="Varghese N."/>
            <person name="Submissions S."/>
        </authorList>
    </citation>
    <scope>NUCLEOTIDE SEQUENCE [LARGE SCALE GENOMIC DNA]</scope>
    <source>
        <strain evidence="3">CGMCC 1.7738</strain>
    </source>
</reference>
<organism evidence="2 3">
    <name type="scientific">Halogranum rubrum</name>
    <dbReference type="NCBI Taxonomy" id="553466"/>
    <lineage>
        <taxon>Archaea</taxon>
        <taxon>Methanobacteriati</taxon>
        <taxon>Methanobacteriota</taxon>
        <taxon>Stenosarchaea group</taxon>
        <taxon>Halobacteria</taxon>
        <taxon>Halobacteriales</taxon>
        <taxon>Haloferacaceae</taxon>
    </lineage>
</organism>
<dbReference type="EMBL" id="FOTC01000001">
    <property type="protein sequence ID" value="SFK73817.1"/>
    <property type="molecule type" value="Genomic_DNA"/>
</dbReference>
<feature type="transmembrane region" description="Helical" evidence="1">
    <location>
        <begin position="78"/>
        <end position="98"/>
    </location>
</feature>
<dbReference type="STRING" id="553466.SAMN04487950_0849"/>
<dbReference type="Proteomes" id="UP000199607">
    <property type="component" value="Unassembled WGS sequence"/>
</dbReference>
<name>A0A1I4C076_9EURY</name>
<dbReference type="RefSeq" id="WP_089866045.1">
    <property type="nucleotide sequence ID" value="NZ_FOTC01000001.1"/>
</dbReference>
<keyword evidence="1" id="KW-0472">Membrane</keyword>
<protein>
    <recommendedName>
        <fullName evidence="4">LexA-binding, inner membrane-associated hydrolase</fullName>
    </recommendedName>
</protein>
<keyword evidence="1" id="KW-1133">Transmembrane helix</keyword>